<evidence type="ECO:0000313" key="2">
    <source>
        <dbReference type="Proteomes" id="UP000237347"/>
    </source>
</evidence>
<keyword evidence="2" id="KW-1185">Reference proteome</keyword>
<proteinExistence type="predicted"/>
<name>A0AAW0J8P0_QUESU</name>
<reference evidence="1 2" key="1">
    <citation type="journal article" date="2018" name="Sci. Data">
        <title>The draft genome sequence of cork oak.</title>
        <authorList>
            <person name="Ramos A.M."/>
            <person name="Usie A."/>
            <person name="Barbosa P."/>
            <person name="Barros P.M."/>
            <person name="Capote T."/>
            <person name="Chaves I."/>
            <person name="Simoes F."/>
            <person name="Abreu I."/>
            <person name="Carrasquinho I."/>
            <person name="Faro C."/>
            <person name="Guimaraes J.B."/>
            <person name="Mendonca D."/>
            <person name="Nobrega F."/>
            <person name="Rodrigues L."/>
            <person name="Saibo N.J.M."/>
            <person name="Varela M.C."/>
            <person name="Egas C."/>
            <person name="Matos J."/>
            <person name="Miguel C.M."/>
            <person name="Oliveira M.M."/>
            <person name="Ricardo C.P."/>
            <person name="Goncalves S."/>
        </authorList>
    </citation>
    <scope>NUCLEOTIDE SEQUENCE [LARGE SCALE GENOMIC DNA]</scope>
    <source>
        <strain evidence="2">cv. HL8</strain>
    </source>
</reference>
<organism evidence="1 2">
    <name type="scientific">Quercus suber</name>
    <name type="common">Cork oak</name>
    <dbReference type="NCBI Taxonomy" id="58331"/>
    <lineage>
        <taxon>Eukaryota</taxon>
        <taxon>Viridiplantae</taxon>
        <taxon>Streptophyta</taxon>
        <taxon>Embryophyta</taxon>
        <taxon>Tracheophyta</taxon>
        <taxon>Spermatophyta</taxon>
        <taxon>Magnoliopsida</taxon>
        <taxon>eudicotyledons</taxon>
        <taxon>Gunneridae</taxon>
        <taxon>Pentapetalae</taxon>
        <taxon>rosids</taxon>
        <taxon>fabids</taxon>
        <taxon>Fagales</taxon>
        <taxon>Fagaceae</taxon>
        <taxon>Quercus</taxon>
    </lineage>
</organism>
<sequence>MGGICEWGVRRYCDQVWGVINILGMVVWREVEGRILDWLNIVDNEYFHHPECFSNALEFLVTKSIISSLKEFSITKSIVIISTHRIMTMPIDSVIRDLSRILLTHRIMIIPIDFIIKDLSHILLAHQIVPMPIHSIIKDMSRDVMHLPNPSDHSPLSHLIKSSHLLY</sequence>
<evidence type="ECO:0000313" key="1">
    <source>
        <dbReference type="EMBL" id="KAK7822689.1"/>
    </source>
</evidence>
<gene>
    <name evidence="1" type="ORF">CFP56_036256</name>
</gene>
<comment type="caution">
    <text evidence="1">The sequence shown here is derived from an EMBL/GenBank/DDBJ whole genome shotgun (WGS) entry which is preliminary data.</text>
</comment>
<accession>A0AAW0J8P0</accession>
<dbReference type="Proteomes" id="UP000237347">
    <property type="component" value="Unassembled WGS sequence"/>
</dbReference>
<protein>
    <submittedName>
        <fullName evidence="1">Uncharacterized protein</fullName>
    </submittedName>
</protein>
<dbReference type="EMBL" id="PKMF04000658">
    <property type="protein sequence ID" value="KAK7822689.1"/>
    <property type="molecule type" value="Genomic_DNA"/>
</dbReference>
<dbReference type="AlphaFoldDB" id="A0AAW0J8P0"/>